<dbReference type="AlphaFoldDB" id="A0A1S3BXM2"/>
<dbReference type="Gene3D" id="1.10.10.10">
    <property type="entry name" value="Winged helix-like DNA-binding domain superfamily/Winged helix DNA-binding domain"/>
    <property type="match status" value="1"/>
</dbReference>
<keyword evidence="2" id="KW-0677">Repeat</keyword>
<dbReference type="SUPFAM" id="SSF52047">
    <property type="entry name" value="RNI-like"/>
    <property type="match status" value="1"/>
</dbReference>
<organism evidence="11 12">
    <name type="scientific">Cucumis melo</name>
    <name type="common">Muskmelon</name>
    <dbReference type="NCBI Taxonomy" id="3656"/>
    <lineage>
        <taxon>Eukaryota</taxon>
        <taxon>Viridiplantae</taxon>
        <taxon>Streptophyta</taxon>
        <taxon>Embryophyta</taxon>
        <taxon>Tracheophyta</taxon>
        <taxon>Spermatophyta</taxon>
        <taxon>Magnoliopsida</taxon>
        <taxon>eudicotyledons</taxon>
        <taxon>Gunneridae</taxon>
        <taxon>Pentapetalae</taxon>
        <taxon>rosids</taxon>
        <taxon>fabids</taxon>
        <taxon>Cucurbitales</taxon>
        <taxon>Cucurbitaceae</taxon>
        <taxon>Benincaseae</taxon>
        <taxon>Cucumis</taxon>
    </lineage>
</organism>
<feature type="domain" description="Disease resistance protein winged helix" evidence="8">
    <location>
        <begin position="431"/>
        <end position="504"/>
    </location>
</feature>
<dbReference type="PRINTS" id="PR00364">
    <property type="entry name" value="DISEASERSIST"/>
</dbReference>
<keyword evidence="4" id="KW-0611">Plant defense</keyword>
<dbReference type="GO" id="GO:0051707">
    <property type="term" value="P:response to other organism"/>
    <property type="evidence" value="ECO:0007669"/>
    <property type="project" value="UniProtKB-ARBA"/>
</dbReference>
<dbReference type="Proteomes" id="UP001652600">
    <property type="component" value="Chromosome 7"/>
</dbReference>
<dbReference type="GO" id="GO:0005524">
    <property type="term" value="F:ATP binding"/>
    <property type="evidence" value="ECO:0007669"/>
    <property type="project" value="UniProtKB-KW"/>
</dbReference>
<dbReference type="InterPro" id="IPR056789">
    <property type="entry name" value="LRR_R13L1-DRL21"/>
</dbReference>
<dbReference type="OrthoDB" id="37484at2759"/>
<dbReference type="InterPro" id="IPR032675">
    <property type="entry name" value="LRR_dom_sf"/>
</dbReference>
<dbReference type="InterPro" id="IPR042197">
    <property type="entry name" value="Apaf_helical"/>
</dbReference>
<dbReference type="Pfam" id="PF00931">
    <property type="entry name" value="NB-ARC"/>
    <property type="match status" value="1"/>
</dbReference>
<feature type="domain" description="NB-ARC" evidence="6">
    <location>
        <begin position="190"/>
        <end position="346"/>
    </location>
</feature>
<reference evidence="10" key="1">
    <citation type="submission" date="2023-03" db="UniProtKB">
        <authorList>
            <consortium name="EnsemblPlants"/>
        </authorList>
    </citation>
    <scope>IDENTIFICATION</scope>
</reference>
<dbReference type="InParanoid" id="A0A1S3BXM2"/>
<evidence type="ECO:0000313" key="10">
    <source>
        <dbReference type="EnsemblPlants" id="MELO3C017700.2.1"/>
    </source>
</evidence>
<accession>A0A1S3BXM2</accession>
<dbReference type="SUPFAM" id="SSF52058">
    <property type="entry name" value="L domain-like"/>
    <property type="match status" value="1"/>
</dbReference>
<dbReference type="GO" id="GO:0043531">
    <property type="term" value="F:ADP binding"/>
    <property type="evidence" value="ECO:0007669"/>
    <property type="project" value="InterPro"/>
</dbReference>
<keyword evidence="5" id="KW-0067">ATP-binding</keyword>
<feature type="domain" description="Disease resistance N-terminal" evidence="7">
    <location>
        <begin position="9"/>
        <end position="96"/>
    </location>
</feature>
<dbReference type="PANTHER" id="PTHR36766:SF70">
    <property type="entry name" value="DISEASE RESISTANCE PROTEIN RGA4"/>
    <property type="match status" value="1"/>
</dbReference>
<evidence type="ECO:0000259" key="8">
    <source>
        <dbReference type="Pfam" id="PF23559"/>
    </source>
</evidence>
<dbReference type="InterPro" id="IPR027417">
    <property type="entry name" value="P-loop_NTPase"/>
</dbReference>
<gene>
    <name evidence="12" type="primary">LOC103494527</name>
    <name evidence="10" type="synonym">103494527</name>
</gene>
<sequence length="1046" mass="119602">MAEFLWTFAVEETLKRTVKVAAQKIAVVWGLEDELSNLSKWLLDAGALLRDIDREILRKESVKRWVDGLEDIVSEAEDLLDELAYEDLRRKVETTSRVCNNFKFSSVLNPLVRHDMACKVKTITKMLKQHYRKSAPLGLVGKESMEKEDGGNNLRQIRETTSILNFDVVGREAEVLDILRLVIDSSSNESELPLLIVPIVGMGGVGKTTLAKLVFRHELIKKHFHETIWVCVSENFNIDEILVAILESLSDKVPTRREALLRRLQKELQDKRCFLVLDDVWNESSKLWEELEDCLKEIVGKFGITIMVTTRLDEVANIMGTVSGYRLEKLPEDHCWSLFKRSANANGIKMTPKLEAIRIKLLQKIDGIPLVAKVLGGAVEFEGDLDRWETTLESVVREIPMKQKSYVLSILQLSVDRLPFVEKQCFAYCSIFPKDCEVVKESLIRMWIAQGFIQPPEGENMMMEDLGEGYFNFLLSRSLFQDVVKDKYGSITHFKMHDLIHDVALAILSNRQKMVLDPTHWNGKTARKLRTLIYNNQEIHHKLADCVFLRVLEVNSLRMMNNLPDFIAKLKHLRYLDISSCPMWAIPHSITTLFNLQTLKLGSIENLPMNLRNLVRLRHLEFHVYYNTRKMPPHMGELIHLQTLSGFVAGFEEGCKIEELGNLKNLRGKLQLSNLEQVRSKQEAIAVKLVDKKNLRELTFEWSIDLLREFSSYNDFEVLEGLQPPKNLTSLKITNFGGKFLPAGTFVENLAFLCLYGCTKCERLPMLGQLPNLQELGICFLDRVISIGNEFYGNDSNRRGYFPKLKKFDLGWMCNLEQWELEVANHESNHFGSLQTLKLDRCGKLTKLPNGLECCKSVREVIISNCPNLTLNVEKMHSLSVLLIDGLKFLPKGLAHLPNLKTMMITGCIEDYDYSPFLNLPSLTKLYLNDGLGNATQLPQQLQHLTALKILAIENFYGIEVLPEWLRKLTCLETLDLVRCKNLKRLPSREAMLCLTKLKDFKVMACPLLLLGGQADQEGAKYLHIPAYLCHVYQSRGSLLSNTSSI</sequence>
<evidence type="ECO:0000259" key="9">
    <source>
        <dbReference type="Pfam" id="PF25019"/>
    </source>
</evidence>
<dbReference type="RefSeq" id="XP_008453965.1">
    <property type="nucleotide sequence ID" value="XM_008455743.2"/>
</dbReference>
<evidence type="ECO:0000259" key="6">
    <source>
        <dbReference type="Pfam" id="PF00931"/>
    </source>
</evidence>
<dbReference type="Gramene" id="MELO3C017700.2.1">
    <property type="protein sequence ID" value="MELO3C017700.2.1"/>
    <property type="gene ID" value="MELO3C017700.2"/>
</dbReference>
<feature type="domain" description="R13L1/DRL21-like LRR repeat region" evidence="9">
    <location>
        <begin position="657"/>
        <end position="778"/>
    </location>
</feature>
<keyword evidence="1" id="KW-0433">Leucine-rich repeat</keyword>
<dbReference type="Gene3D" id="3.80.10.10">
    <property type="entry name" value="Ribonuclease Inhibitor"/>
    <property type="match status" value="2"/>
</dbReference>
<evidence type="ECO:0000259" key="7">
    <source>
        <dbReference type="Pfam" id="PF18052"/>
    </source>
</evidence>
<keyword evidence="3" id="KW-0547">Nucleotide-binding</keyword>
<keyword evidence="11" id="KW-1185">Reference proteome</keyword>
<dbReference type="InterPro" id="IPR041118">
    <property type="entry name" value="Rx_N"/>
</dbReference>
<evidence type="ECO:0000256" key="3">
    <source>
        <dbReference type="ARBA" id="ARBA00022741"/>
    </source>
</evidence>
<evidence type="ECO:0000256" key="4">
    <source>
        <dbReference type="ARBA" id="ARBA00022821"/>
    </source>
</evidence>
<dbReference type="Gene3D" id="3.40.50.300">
    <property type="entry name" value="P-loop containing nucleotide triphosphate hydrolases"/>
    <property type="match status" value="1"/>
</dbReference>
<proteinExistence type="predicted"/>
<dbReference type="InterPro" id="IPR036388">
    <property type="entry name" value="WH-like_DNA-bd_sf"/>
</dbReference>
<name>A0A1S3BXM2_CUCME</name>
<dbReference type="FunFam" id="1.10.10.10:FF:000322">
    <property type="entry name" value="Probable disease resistance protein At1g63360"/>
    <property type="match status" value="1"/>
</dbReference>
<dbReference type="Pfam" id="PF25019">
    <property type="entry name" value="LRR_R13L1-DRL21"/>
    <property type="match status" value="2"/>
</dbReference>
<dbReference type="GeneID" id="103494527"/>
<dbReference type="InterPro" id="IPR058922">
    <property type="entry name" value="WHD_DRP"/>
</dbReference>
<feature type="domain" description="R13L1/DRL21-like LRR repeat region" evidence="9">
    <location>
        <begin position="939"/>
        <end position="999"/>
    </location>
</feature>
<dbReference type="Pfam" id="PF18052">
    <property type="entry name" value="Rx_N"/>
    <property type="match status" value="1"/>
</dbReference>
<dbReference type="SUPFAM" id="SSF52540">
    <property type="entry name" value="P-loop containing nucleoside triphosphate hydrolases"/>
    <property type="match status" value="1"/>
</dbReference>
<dbReference type="PANTHER" id="PTHR36766">
    <property type="entry name" value="PLANT BROAD-SPECTRUM MILDEW RESISTANCE PROTEIN RPW8"/>
    <property type="match status" value="1"/>
</dbReference>
<protein>
    <submittedName>
        <fullName evidence="12">Disease resistance protein RGA2-like</fullName>
    </submittedName>
</protein>
<dbReference type="eggNOG" id="KOG4658">
    <property type="taxonomic scope" value="Eukaryota"/>
</dbReference>
<evidence type="ECO:0000313" key="12">
    <source>
        <dbReference type="RefSeq" id="XP_008453965.1"/>
    </source>
</evidence>
<dbReference type="SMR" id="A0A1S3BXM2"/>
<reference evidence="12" key="2">
    <citation type="submission" date="2025-04" db="UniProtKB">
        <authorList>
            <consortium name="RefSeq"/>
        </authorList>
    </citation>
    <scope>IDENTIFICATION</scope>
</reference>
<evidence type="ECO:0000313" key="11">
    <source>
        <dbReference type="Proteomes" id="UP001652600"/>
    </source>
</evidence>
<evidence type="ECO:0000256" key="2">
    <source>
        <dbReference type="ARBA" id="ARBA00022737"/>
    </source>
</evidence>
<dbReference type="Pfam" id="PF23559">
    <property type="entry name" value="WHD_DRP"/>
    <property type="match status" value="1"/>
</dbReference>
<dbReference type="Gene3D" id="1.10.8.430">
    <property type="entry name" value="Helical domain of apoptotic protease-activating factors"/>
    <property type="match status" value="1"/>
</dbReference>
<evidence type="ECO:0000256" key="1">
    <source>
        <dbReference type="ARBA" id="ARBA00022614"/>
    </source>
</evidence>
<dbReference type="KEGG" id="cmo:103494527"/>
<dbReference type="EnsemblPlants" id="MELO3C017700.2.1">
    <property type="protein sequence ID" value="MELO3C017700.2.1"/>
    <property type="gene ID" value="MELO3C017700.2"/>
</dbReference>
<dbReference type="GO" id="GO:0006952">
    <property type="term" value="P:defense response"/>
    <property type="evidence" value="ECO:0007669"/>
    <property type="project" value="UniProtKB-KW"/>
</dbReference>
<dbReference type="Gene3D" id="1.20.5.4130">
    <property type="match status" value="1"/>
</dbReference>
<evidence type="ECO:0000256" key="5">
    <source>
        <dbReference type="ARBA" id="ARBA00022840"/>
    </source>
</evidence>
<dbReference type="InterPro" id="IPR002182">
    <property type="entry name" value="NB-ARC"/>
</dbReference>